<dbReference type="SMART" id="SM00320">
    <property type="entry name" value="WD40"/>
    <property type="match status" value="3"/>
</dbReference>
<dbReference type="Pfam" id="PF00400">
    <property type="entry name" value="WD40"/>
    <property type="match status" value="1"/>
</dbReference>
<dbReference type="InterPro" id="IPR036322">
    <property type="entry name" value="WD40_repeat_dom_sf"/>
</dbReference>
<feature type="compositionally biased region" description="Basic residues" evidence="5">
    <location>
        <begin position="220"/>
        <end position="233"/>
    </location>
</feature>
<feature type="region of interest" description="Disordered" evidence="5">
    <location>
        <begin position="391"/>
        <end position="510"/>
    </location>
</feature>
<dbReference type="Gene3D" id="2.130.10.10">
    <property type="entry name" value="YVTN repeat-like/Quinoprotein amine dehydrogenase"/>
    <property type="match status" value="2"/>
</dbReference>
<dbReference type="PANTHER" id="PTHR44267:SF1">
    <property type="entry name" value="WD REPEAT-CONTAINING PROTEIN 43"/>
    <property type="match status" value="1"/>
</dbReference>
<dbReference type="GO" id="GO:0000462">
    <property type="term" value="P:maturation of SSU-rRNA from tricistronic rRNA transcript (SSU-rRNA, 5.8S rRNA, LSU-rRNA)"/>
    <property type="evidence" value="ECO:0007669"/>
    <property type="project" value="TreeGrafter"/>
</dbReference>
<evidence type="ECO:0000313" key="8">
    <source>
        <dbReference type="Proteomes" id="UP000241890"/>
    </source>
</evidence>
<dbReference type="InterPro" id="IPR052414">
    <property type="entry name" value="U3_snoRNA-assoc_WDR"/>
</dbReference>
<comment type="caution">
    <text evidence="7">The sequence shown here is derived from an EMBL/GenBank/DDBJ whole genome shotgun (WGS) entry which is preliminary data.</text>
</comment>
<feature type="domain" description="Small-subunit processome Utp12" evidence="6">
    <location>
        <begin position="522"/>
        <end position="626"/>
    </location>
</feature>
<evidence type="ECO:0000256" key="5">
    <source>
        <dbReference type="SAM" id="MobiDB-lite"/>
    </source>
</evidence>
<feature type="compositionally biased region" description="Acidic residues" evidence="5">
    <location>
        <begin position="422"/>
        <end position="442"/>
    </location>
</feature>
<evidence type="ECO:0000259" key="6">
    <source>
        <dbReference type="Pfam" id="PF04003"/>
    </source>
</evidence>
<evidence type="ECO:0000256" key="3">
    <source>
        <dbReference type="ARBA" id="ARBA00038335"/>
    </source>
</evidence>
<evidence type="ECO:0000256" key="1">
    <source>
        <dbReference type="ARBA" id="ARBA00004123"/>
    </source>
</evidence>
<keyword evidence="4" id="KW-0853">WD repeat</keyword>
<keyword evidence="8" id="KW-1185">Reference proteome</keyword>
<protein>
    <submittedName>
        <fullName evidence="7">Guanine nucleotide-binding protein subunit beta-1</fullName>
    </submittedName>
</protein>
<dbReference type="OrthoDB" id="30195at2759"/>
<feature type="compositionally biased region" description="Acidic residues" evidence="5">
    <location>
        <begin position="652"/>
        <end position="661"/>
    </location>
</feature>
<dbReference type="PROSITE" id="PS50294">
    <property type="entry name" value="WD_REPEATS_REGION"/>
    <property type="match status" value="1"/>
</dbReference>
<comment type="subcellular location">
    <subcellularLocation>
        <location evidence="1">Nucleus</location>
    </subcellularLocation>
</comment>
<feature type="region of interest" description="Disordered" evidence="5">
    <location>
        <begin position="634"/>
        <end position="675"/>
    </location>
</feature>
<evidence type="ECO:0000256" key="2">
    <source>
        <dbReference type="ARBA" id="ARBA00023242"/>
    </source>
</evidence>
<feature type="compositionally biased region" description="Basic and acidic residues" evidence="5">
    <location>
        <begin position="443"/>
        <end position="454"/>
    </location>
</feature>
<dbReference type="InterPro" id="IPR015943">
    <property type="entry name" value="WD40/YVTN_repeat-like_dom_sf"/>
</dbReference>
<name>A0A2R5GH87_9STRA</name>
<proteinExistence type="inferred from homology"/>
<reference evidence="7 8" key="1">
    <citation type="submission" date="2017-12" db="EMBL/GenBank/DDBJ databases">
        <title>Sequencing, de novo assembly and annotation of complete genome of a new Thraustochytrid species, strain FCC1311.</title>
        <authorList>
            <person name="Sedici K."/>
            <person name="Godart F."/>
            <person name="Aiese Cigliano R."/>
            <person name="Sanseverino W."/>
            <person name="Barakat M."/>
            <person name="Ortet P."/>
            <person name="Marechal E."/>
            <person name="Cagnac O."/>
            <person name="Amato A."/>
        </authorList>
    </citation>
    <scope>NUCLEOTIDE SEQUENCE [LARGE SCALE GENOMIC DNA]</scope>
</reference>
<dbReference type="InParanoid" id="A0A2R5GH87"/>
<dbReference type="AlphaFoldDB" id="A0A2R5GH87"/>
<dbReference type="GO" id="GO:0005730">
    <property type="term" value="C:nucleolus"/>
    <property type="evidence" value="ECO:0007669"/>
    <property type="project" value="TreeGrafter"/>
</dbReference>
<organism evidence="7 8">
    <name type="scientific">Hondaea fermentalgiana</name>
    <dbReference type="NCBI Taxonomy" id="2315210"/>
    <lineage>
        <taxon>Eukaryota</taxon>
        <taxon>Sar</taxon>
        <taxon>Stramenopiles</taxon>
        <taxon>Bigyra</taxon>
        <taxon>Labyrinthulomycetes</taxon>
        <taxon>Thraustochytrida</taxon>
        <taxon>Thraustochytriidae</taxon>
        <taxon>Hondaea</taxon>
    </lineage>
</organism>
<evidence type="ECO:0000313" key="7">
    <source>
        <dbReference type="EMBL" id="GBG29108.1"/>
    </source>
</evidence>
<feature type="compositionally biased region" description="Basic and acidic residues" evidence="5">
    <location>
        <begin position="394"/>
        <end position="411"/>
    </location>
</feature>
<dbReference type="Proteomes" id="UP000241890">
    <property type="component" value="Unassembled WGS sequence"/>
</dbReference>
<dbReference type="EMBL" id="BEYU01000053">
    <property type="protein sequence ID" value="GBG29108.1"/>
    <property type="molecule type" value="Genomic_DNA"/>
</dbReference>
<feature type="compositionally biased region" description="Acidic residues" evidence="5">
    <location>
        <begin position="478"/>
        <end position="492"/>
    </location>
</feature>
<dbReference type="InterPro" id="IPR001680">
    <property type="entry name" value="WD40_rpt"/>
</dbReference>
<feature type="compositionally biased region" description="Basic residues" evidence="5">
    <location>
        <begin position="665"/>
        <end position="675"/>
    </location>
</feature>
<dbReference type="SUPFAM" id="SSF50978">
    <property type="entry name" value="WD40 repeat-like"/>
    <property type="match status" value="1"/>
</dbReference>
<dbReference type="PANTHER" id="PTHR44267">
    <property type="entry name" value="WD REPEAT-CONTAINING PROTEIN 43"/>
    <property type="match status" value="1"/>
</dbReference>
<comment type="similarity">
    <text evidence="3">Belongs to the UTP5 family.</text>
</comment>
<feature type="repeat" description="WD" evidence="4">
    <location>
        <begin position="65"/>
        <end position="91"/>
    </location>
</feature>
<sequence length="675" mass="72159">MVAAGSSAENGLSAFNAEADALVHVGADNRIALWDVASGALKHAHHEKDHLTQQYTCVAFQCAGDKRLVATGNAKGQINVWDMNTGTRIMSNVQVPDASAAEAVADVCFSKDAERLFACSSQGRYVHEFLLEDDEHSVARKFKVGKQGCVKICISDDDSHMLTASTSIKLWDLASGARVQRFAGHPTPVRALAFAPDSSCFVSCCEDRVVSLWPIDAPKKTRGKTPKKSKKRASLGADETEDESGTAPMVREPASTFALASPPIQLALAGKKKNVLLAACSEDGRVSLCRASISSGSEAQAHATPDNEILVPAGATGRTVQLGLLAAAGDLVLARETSLRPVFERLKIDELPAKKTLGDASSNARLLQTGGALISSSDDEDDDVDMADAANGAAKEKSAAKEKLHVVKDSKTGLAKPQAMQTEDDNEGNDEDGGDEDDAGSTDDERTLGERVRELTAALQKRVQQPDAKAEGRAAAAADDDGDEEADTDNEGDSSKRRKRPRAQPGTAGSLSTVLEQALQSNDNQLLEVCLRNQDKKVIGATVQRLSPRRAVQLLGVVVSKLEARPARGQALLLWIHAVLEQHATHMVKIQDLPEVLGSLYQVIETRLAVFDKFLKLSGRLDFVLSQVALRTAQEADDEDAAADRAAPSIVYDEEAPEEPSEPAKKKKKKKRTAA</sequence>
<feature type="region of interest" description="Disordered" evidence="5">
    <location>
        <begin position="218"/>
        <end position="248"/>
    </location>
</feature>
<keyword evidence="2" id="KW-0539">Nucleus</keyword>
<accession>A0A2R5GH87</accession>
<dbReference type="Pfam" id="PF04003">
    <property type="entry name" value="Utp12"/>
    <property type="match status" value="1"/>
</dbReference>
<gene>
    <name evidence="7" type="ORF">FCC1311_053312</name>
</gene>
<dbReference type="PROSITE" id="PS50082">
    <property type="entry name" value="WD_REPEATS_2"/>
    <property type="match status" value="2"/>
</dbReference>
<feature type="repeat" description="WD" evidence="4">
    <location>
        <begin position="182"/>
        <end position="223"/>
    </location>
</feature>
<dbReference type="InterPro" id="IPR007148">
    <property type="entry name" value="SSU_processome_Utp12"/>
</dbReference>
<evidence type="ECO:0000256" key="4">
    <source>
        <dbReference type="PROSITE-ProRule" id="PRU00221"/>
    </source>
</evidence>